<organism evidence="2 3">
    <name type="scientific">Profundibacter amoris</name>
    <dbReference type="NCBI Taxonomy" id="2171755"/>
    <lineage>
        <taxon>Bacteria</taxon>
        <taxon>Pseudomonadati</taxon>
        <taxon>Pseudomonadota</taxon>
        <taxon>Alphaproteobacteria</taxon>
        <taxon>Rhodobacterales</taxon>
        <taxon>Paracoccaceae</taxon>
        <taxon>Profundibacter</taxon>
    </lineage>
</organism>
<dbReference type="SUPFAM" id="SSF46894">
    <property type="entry name" value="C-terminal effector domain of the bipartite response regulators"/>
    <property type="match status" value="1"/>
</dbReference>
<name>A0A347UF11_9RHOB</name>
<reference evidence="2 3" key="1">
    <citation type="submission" date="2018-09" db="EMBL/GenBank/DDBJ databases">
        <title>Profundibacter amoris BAR1 gen. nov., sp. nov., a new member of the Roseobacter clade isolated at Lokis Castle Vent Field on the Arctic Mid-Oceanic Ridge.</title>
        <authorList>
            <person name="Le Moine Bauer S."/>
            <person name="Sjoeberg A.G."/>
            <person name="L'Haridon S."/>
            <person name="Stokke R."/>
            <person name="Roalkvam I."/>
            <person name="Steen I.H."/>
            <person name="Dahle H."/>
        </authorList>
    </citation>
    <scope>NUCLEOTIDE SEQUENCE [LARGE SCALE GENOMIC DNA]</scope>
    <source>
        <strain evidence="2 3">BAR1</strain>
    </source>
</reference>
<dbReference type="Proteomes" id="UP000261704">
    <property type="component" value="Chromosome"/>
</dbReference>
<dbReference type="GO" id="GO:0003677">
    <property type="term" value="F:DNA binding"/>
    <property type="evidence" value="ECO:0007669"/>
    <property type="project" value="InterPro"/>
</dbReference>
<proteinExistence type="predicted"/>
<accession>A0A347UF11</accession>
<dbReference type="KEGG" id="pamo:BAR1_05515"/>
<dbReference type="SUPFAM" id="SSF53474">
    <property type="entry name" value="alpha/beta-Hydrolases"/>
    <property type="match status" value="1"/>
</dbReference>
<gene>
    <name evidence="2" type="ORF">BAR1_05515</name>
</gene>
<dbReference type="PANTHER" id="PTHR43433">
    <property type="entry name" value="HYDROLASE, ALPHA/BETA FOLD FAMILY PROTEIN"/>
    <property type="match status" value="1"/>
</dbReference>
<dbReference type="RefSeq" id="WP_118942096.1">
    <property type="nucleotide sequence ID" value="NZ_CP032125.1"/>
</dbReference>
<dbReference type="OrthoDB" id="8107794at2"/>
<dbReference type="Gene3D" id="3.40.50.1820">
    <property type="entry name" value="alpha/beta hydrolase"/>
    <property type="match status" value="1"/>
</dbReference>
<keyword evidence="3" id="KW-1185">Reference proteome</keyword>
<dbReference type="EMBL" id="CP032125">
    <property type="protein sequence ID" value="AXX97439.1"/>
    <property type="molecule type" value="Genomic_DNA"/>
</dbReference>
<dbReference type="InterPro" id="IPR050471">
    <property type="entry name" value="AB_hydrolase"/>
</dbReference>
<protein>
    <submittedName>
        <fullName evidence="2">Helix-turn-helix transcriptional regulator</fullName>
    </submittedName>
</protein>
<evidence type="ECO:0000313" key="2">
    <source>
        <dbReference type="EMBL" id="AXX97439.1"/>
    </source>
</evidence>
<feature type="domain" description="HTH luxR-type" evidence="1">
    <location>
        <begin position="203"/>
        <end position="260"/>
    </location>
</feature>
<dbReference type="Gene3D" id="1.10.10.10">
    <property type="entry name" value="Winged helix-like DNA-binding domain superfamily/Winged helix DNA-binding domain"/>
    <property type="match status" value="1"/>
</dbReference>
<dbReference type="GO" id="GO:0006355">
    <property type="term" value="P:regulation of DNA-templated transcription"/>
    <property type="evidence" value="ECO:0007669"/>
    <property type="project" value="InterPro"/>
</dbReference>
<dbReference type="AlphaFoldDB" id="A0A347UF11"/>
<dbReference type="PANTHER" id="PTHR43433:SF10">
    <property type="entry name" value="AB HYDROLASE-1 DOMAIN-CONTAINING PROTEIN"/>
    <property type="match status" value="1"/>
</dbReference>
<dbReference type="SMART" id="SM00421">
    <property type="entry name" value="HTH_LUXR"/>
    <property type="match status" value="1"/>
</dbReference>
<sequence length="585" mass="65419">MVKNTGKINSETPPGVRDEVIDRLYEVAMDPTRYEELLDHWEDMIRPLRKGANGTLVNVDLDAEYVSHFTRADRFLEKLDDNSSTENHLANVDKAAAFLIGRDLRIVDLNSPAMQVLGVQKGNRLSELPIEPDDLAALEKQAAAMLMSNGEMTAVFRARMTDNNRLVVFQLQTLRQENEPPLVVAITSEVSWPEGFDALLNSAFGLTTAETGVVRGLAECQSLREIADARGRSVDTVRAQLKSVLGKTETRSQTELVRLTLSMMDIASYTEDTAAQVSGESTGTHNLETRPFHVLTLRDGRKMDYLILGDPKGRPLFFLPQDYGLVRWPASAEAHAAKRGLKIVVPVRAGFGNSSPFPKKKELGPTIADDLVQLMDHLEIDRCPFVSLGADVYYSAYLHQAYPDRVSGVIACSGTFPLDRSVQYERMDKWHRFILAGARYTPHLLPFMVKAGFSLARRLGKRGFVHAVYGGSKADVATFENPEVFEAMVCGSEVCLSKTHSAHKAFAMEVTVQETTDWAPVLENLQGAVPVHYLNGLQDPQVPAETLREFQRKYPWIDFRTYEDAGQLVFFLKWPEIIPLIEKYL</sequence>
<dbReference type="InterPro" id="IPR036388">
    <property type="entry name" value="WH-like_DNA-bd_sf"/>
</dbReference>
<evidence type="ECO:0000259" key="1">
    <source>
        <dbReference type="SMART" id="SM00421"/>
    </source>
</evidence>
<evidence type="ECO:0000313" key="3">
    <source>
        <dbReference type="Proteomes" id="UP000261704"/>
    </source>
</evidence>
<dbReference type="InterPro" id="IPR000792">
    <property type="entry name" value="Tscrpt_reg_LuxR_C"/>
</dbReference>
<dbReference type="InterPro" id="IPR029058">
    <property type="entry name" value="AB_hydrolase_fold"/>
</dbReference>
<dbReference type="InterPro" id="IPR016032">
    <property type="entry name" value="Sig_transdc_resp-reg_C-effctor"/>
</dbReference>